<gene>
    <name evidence="2" type="ORF">HPB52_018565</name>
</gene>
<dbReference type="AlphaFoldDB" id="A0A9D4PYC0"/>
<accession>A0A9D4PYC0</accession>
<feature type="region of interest" description="Disordered" evidence="1">
    <location>
        <begin position="1"/>
        <end position="24"/>
    </location>
</feature>
<name>A0A9D4PYC0_RHISA</name>
<reference evidence="2" key="1">
    <citation type="journal article" date="2020" name="Cell">
        <title>Large-Scale Comparative Analyses of Tick Genomes Elucidate Their Genetic Diversity and Vector Capacities.</title>
        <authorList>
            <consortium name="Tick Genome and Microbiome Consortium (TIGMIC)"/>
            <person name="Jia N."/>
            <person name="Wang J."/>
            <person name="Shi W."/>
            <person name="Du L."/>
            <person name="Sun Y."/>
            <person name="Zhan W."/>
            <person name="Jiang J.F."/>
            <person name="Wang Q."/>
            <person name="Zhang B."/>
            <person name="Ji P."/>
            <person name="Bell-Sakyi L."/>
            <person name="Cui X.M."/>
            <person name="Yuan T.T."/>
            <person name="Jiang B.G."/>
            <person name="Yang W.F."/>
            <person name="Lam T.T."/>
            <person name="Chang Q.C."/>
            <person name="Ding S.J."/>
            <person name="Wang X.J."/>
            <person name="Zhu J.G."/>
            <person name="Ruan X.D."/>
            <person name="Zhao L."/>
            <person name="Wei J.T."/>
            <person name="Ye R.Z."/>
            <person name="Que T.C."/>
            <person name="Du C.H."/>
            <person name="Zhou Y.H."/>
            <person name="Cheng J.X."/>
            <person name="Dai P.F."/>
            <person name="Guo W.B."/>
            <person name="Han X.H."/>
            <person name="Huang E.J."/>
            <person name="Li L.F."/>
            <person name="Wei W."/>
            <person name="Gao Y.C."/>
            <person name="Liu J.Z."/>
            <person name="Shao H.Z."/>
            <person name="Wang X."/>
            <person name="Wang C.C."/>
            <person name="Yang T.C."/>
            <person name="Huo Q.B."/>
            <person name="Li W."/>
            <person name="Chen H.Y."/>
            <person name="Chen S.E."/>
            <person name="Zhou L.G."/>
            <person name="Ni X.B."/>
            <person name="Tian J.H."/>
            <person name="Sheng Y."/>
            <person name="Liu T."/>
            <person name="Pan Y.S."/>
            <person name="Xia L.Y."/>
            <person name="Li J."/>
            <person name="Zhao F."/>
            <person name="Cao W.C."/>
        </authorList>
    </citation>
    <scope>NUCLEOTIDE SEQUENCE</scope>
    <source>
        <strain evidence="2">Rsan-2018</strain>
    </source>
</reference>
<evidence type="ECO:0000256" key="1">
    <source>
        <dbReference type="SAM" id="MobiDB-lite"/>
    </source>
</evidence>
<protein>
    <recommendedName>
        <fullName evidence="4">THAP-type domain-containing protein</fullName>
    </recommendedName>
</protein>
<dbReference type="Proteomes" id="UP000821837">
    <property type="component" value="Unassembled WGS sequence"/>
</dbReference>
<evidence type="ECO:0000313" key="3">
    <source>
        <dbReference type="Proteomes" id="UP000821837"/>
    </source>
</evidence>
<comment type="caution">
    <text evidence="2">The sequence shown here is derived from an EMBL/GenBank/DDBJ whole genome shotgun (WGS) entry which is preliminary data.</text>
</comment>
<dbReference type="EMBL" id="JABSTV010001250">
    <property type="protein sequence ID" value="KAH7957404.1"/>
    <property type="molecule type" value="Genomic_DNA"/>
</dbReference>
<evidence type="ECO:0000313" key="2">
    <source>
        <dbReference type="EMBL" id="KAH7957404.1"/>
    </source>
</evidence>
<reference evidence="2" key="2">
    <citation type="submission" date="2021-09" db="EMBL/GenBank/DDBJ databases">
        <authorList>
            <person name="Jia N."/>
            <person name="Wang J."/>
            <person name="Shi W."/>
            <person name="Du L."/>
            <person name="Sun Y."/>
            <person name="Zhan W."/>
            <person name="Jiang J."/>
            <person name="Wang Q."/>
            <person name="Zhang B."/>
            <person name="Ji P."/>
            <person name="Sakyi L.B."/>
            <person name="Cui X."/>
            <person name="Yuan T."/>
            <person name="Jiang B."/>
            <person name="Yang W."/>
            <person name="Lam T.T.-Y."/>
            <person name="Chang Q."/>
            <person name="Ding S."/>
            <person name="Wang X."/>
            <person name="Zhu J."/>
            <person name="Ruan X."/>
            <person name="Zhao L."/>
            <person name="Wei J."/>
            <person name="Que T."/>
            <person name="Du C."/>
            <person name="Cheng J."/>
            <person name="Dai P."/>
            <person name="Han X."/>
            <person name="Huang E."/>
            <person name="Gao Y."/>
            <person name="Liu J."/>
            <person name="Shao H."/>
            <person name="Ye R."/>
            <person name="Li L."/>
            <person name="Wei W."/>
            <person name="Wang X."/>
            <person name="Wang C."/>
            <person name="Huo Q."/>
            <person name="Li W."/>
            <person name="Guo W."/>
            <person name="Chen H."/>
            <person name="Chen S."/>
            <person name="Zhou L."/>
            <person name="Zhou L."/>
            <person name="Ni X."/>
            <person name="Tian J."/>
            <person name="Zhou Y."/>
            <person name="Sheng Y."/>
            <person name="Liu T."/>
            <person name="Pan Y."/>
            <person name="Xia L."/>
            <person name="Li J."/>
            <person name="Zhao F."/>
            <person name="Cao W."/>
        </authorList>
    </citation>
    <scope>NUCLEOTIDE SEQUENCE</scope>
    <source>
        <strain evidence="2">Rsan-2018</strain>
        <tissue evidence="2">Larvae</tissue>
    </source>
</reference>
<sequence length="157" mass="17554">MCRQLLPTSAPEARKRRSSALAGHDERSKAWERLIPRADKSLEKNCVVCEAHLDERFIVRTYKHVINGETVQIRRDRPCLTPDAIRTVFPNVPSYLTKKLQPKRKTAASNVGLWPWAYVSSQRSAGVRPLTNPNLGPTLSAKLGPWPARSALHVGPA</sequence>
<organism evidence="2 3">
    <name type="scientific">Rhipicephalus sanguineus</name>
    <name type="common">Brown dog tick</name>
    <name type="synonym">Ixodes sanguineus</name>
    <dbReference type="NCBI Taxonomy" id="34632"/>
    <lineage>
        <taxon>Eukaryota</taxon>
        <taxon>Metazoa</taxon>
        <taxon>Ecdysozoa</taxon>
        <taxon>Arthropoda</taxon>
        <taxon>Chelicerata</taxon>
        <taxon>Arachnida</taxon>
        <taxon>Acari</taxon>
        <taxon>Parasitiformes</taxon>
        <taxon>Ixodida</taxon>
        <taxon>Ixodoidea</taxon>
        <taxon>Ixodidae</taxon>
        <taxon>Rhipicephalinae</taxon>
        <taxon>Rhipicephalus</taxon>
        <taxon>Rhipicephalus</taxon>
    </lineage>
</organism>
<evidence type="ECO:0008006" key="4">
    <source>
        <dbReference type="Google" id="ProtNLM"/>
    </source>
</evidence>
<keyword evidence="3" id="KW-1185">Reference proteome</keyword>
<proteinExistence type="predicted"/>